<dbReference type="NCBIfam" id="NF037970">
    <property type="entry name" value="vanZ_1"/>
    <property type="match status" value="1"/>
</dbReference>
<protein>
    <submittedName>
        <fullName evidence="3">VanZ family protein</fullName>
    </submittedName>
</protein>
<proteinExistence type="predicted"/>
<accession>A0ABY4H3N3</accession>
<keyword evidence="1" id="KW-0472">Membrane</keyword>
<dbReference type="RefSeq" id="WP_244754923.1">
    <property type="nucleotide sequence ID" value="NZ_CP095074.1"/>
</dbReference>
<evidence type="ECO:0000313" key="3">
    <source>
        <dbReference type="EMBL" id="UOQ95068.1"/>
    </source>
</evidence>
<gene>
    <name evidence="3" type="ORF">MUO14_09125</name>
</gene>
<dbReference type="EMBL" id="CP095074">
    <property type="protein sequence ID" value="UOQ95068.1"/>
    <property type="molecule type" value="Genomic_DNA"/>
</dbReference>
<keyword evidence="1" id="KW-0812">Transmembrane</keyword>
<keyword evidence="1" id="KW-1133">Transmembrane helix</keyword>
<evidence type="ECO:0000256" key="1">
    <source>
        <dbReference type="SAM" id="Phobius"/>
    </source>
</evidence>
<dbReference type="Proteomes" id="UP000831880">
    <property type="component" value="Chromosome"/>
</dbReference>
<dbReference type="InterPro" id="IPR006976">
    <property type="entry name" value="VanZ-like"/>
</dbReference>
<feature type="domain" description="VanZ-like" evidence="2">
    <location>
        <begin position="6"/>
        <end position="83"/>
    </location>
</feature>
<organism evidence="3 4">
    <name type="scientific">Halobacillus shinanisalinarum</name>
    <dbReference type="NCBI Taxonomy" id="2932258"/>
    <lineage>
        <taxon>Bacteria</taxon>
        <taxon>Bacillati</taxon>
        <taxon>Bacillota</taxon>
        <taxon>Bacilli</taxon>
        <taxon>Bacillales</taxon>
        <taxon>Bacillaceae</taxon>
        <taxon>Halobacillus</taxon>
    </lineage>
</organism>
<evidence type="ECO:0000313" key="4">
    <source>
        <dbReference type="Proteomes" id="UP000831880"/>
    </source>
</evidence>
<feature type="transmembrane region" description="Helical" evidence="1">
    <location>
        <begin position="12"/>
        <end position="29"/>
    </location>
</feature>
<name>A0ABY4H3N3_9BACI</name>
<evidence type="ECO:0000259" key="2">
    <source>
        <dbReference type="Pfam" id="PF04892"/>
    </source>
</evidence>
<sequence length="103" mass="11752">MTINTFLESLHFIEFAVLYLFLVVALVVNGKFSKTTSYLAAGVAILYGFIDEIHQFYVVGRSFTIIDLVKNSVGVFVAWSFVHTIKFAQFVKNNKKYVRSETE</sequence>
<keyword evidence="4" id="KW-1185">Reference proteome</keyword>
<dbReference type="Pfam" id="PF04892">
    <property type="entry name" value="VanZ"/>
    <property type="match status" value="1"/>
</dbReference>
<reference evidence="3 4" key="1">
    <citation type="submission" date="2022-04" db="EMBL/GenBank/DDBJ databases">
        <title>Halobacillus sp. isolated from saltern.</title>
        <authorList>
            <person name="Won M."/>
            <person name="Lee C.-M."/>
            <person name="Woen H.-Y."/>
            <person name="Kwon S.-W."/>
        </authorList>
    </citation>
    <scope>NUCLEOTIDE SEQUENCE [LARGE SCALE GENOMIC DNA]</scope>
    <source>
        <strain evidence="3 4">SSTM10-2</strain>
    </source>
</reference>